<dbReference type="OrthoDB" id="10329843at2759"/>
<gene>
    <name evidence="2" type="ORF">TrST_g3198</name>
</gene>
<dbReference type="Proteomes" id="UP001165085">
    <property type="component" value="Unassembled WGS sequence"/>
</dbReference>
<proteinExistence type="predicted"/>
<reference evidence="3" key="1">
    <citation type="journal article" date="2023" name="Commun. Biol.">
        <title>Genome analysis of Parmales, the sister group of diatoms, reveals the evolutionary specialization of diatoms from phago-mixotrophs to photoautotrophs.</title>
        <authorList>
            <person name="Ban H."/>
            <person name="Sato S."/>
            <person name="Yoshikawa S."/>
            <person name="Yamada K."/>
            <person name="Nakamura Y."/>
            <person name="Ichinomiya M."/>
            <person name="Sato N."/>
            <person name="Blanc-Mathieu R."/>
            <person name="Endo H."/>
            <person name="Kuwata A."/>
            <person name="Ogata H."/>
        </authorList>
    </citation>
    <scope>NUCLEOTIDE SEQUENCE [LARGE SCALE GENOMIC DNA]</scope>
    <source>
        <strain evidence="3">NIES 3701</strain>
    </source>
</reference>
<dbReference type="AlphaFoldDB" id="A0A9W7AJN4"/>
<evidence type="ECO:0000313" key="3">
    <source>
        <dbReference type="Proteomes" id="UP001165085"/>
    </source>
</evidence>
<organism evidence="2 3">
    <name type="scientific">Triparma strigata</name>
    <dbReference type="NCBI Taxonomy" id="1606541"/>
    <lineage>
        <taxon>Eukaryota</taxon>
        <taxon>Sar</taxon>
        <taxon>Stramenopiles</taxon>
        <taxon>Ochrophyta</taxon>
        <taxon>Bolidophyceae</taxon>
        <taxon>Parmales</taxon>
        <taxon>Triparmaceae</taxon>
        <taxon>Triparma</taxon>
    </lineage>
</organism>
<sequence>MIVMPPLPLGEVPNSQSPPSTASSNKVYFSSLLDAAPPPPPYSLLPPLVSQLYAEQNFSALKPVLSHLIQINEHRSILSSTRDPSDVLSVIVELKELSGDLCWQIEDYALATQYYASAGTGSALWKKGVCELKIIQRERLMKPTISNLTRLSNEQDDGLREKDVVIQMLNIDRSEMTSMQNLLIVKLKRAVLGEYHDDLSRLVEEDKWIVGEVCLMGGTKEGWKSGDGEEGELCEVVAGAYKEGGAYNVSELAALHASNPTSLQSMDLYAYLLHVPLVDPVACMAAAAAASLNIPNVKVKESANVPLTPLLQSLHELTQTLLSHDPTSPIPYTSMALWLKCHLPVPPLPLPQLTYTSKLVPPLPEAQALNDDQIKTLDLALHIIDQGLGLGITVAGLLVKAELLEMKQAGAGSSFFKKGLVACGAGFPYENRLVLGLLISHLGSTPKMAAPLVRQYNNGGAVYTFLSGLVNLWASAKDGKLKGLSVVGKGWDMFLKSNDGDTSMPSLCAAIYVQALFSQGSFDKAIAVLTEANERGWGGDAFFKTKMAIALASVGRGEEALVMFHTSIGVGGGEEAKEGMERLEKELRGFADGDEEEEDAMENSAY</sequence>
<comment type="caution">
    <text evidence="2">The sequence shown here is derived from an EMBL/GenBank/DDBJ whole genome shotgun (WGS) entry which is preliminary data.</text>
</comment>
<feature type="region of interest" description="Disordered" evidence="1">
    <location>
        <begin position="1"/>
        <end position="23"/>
    </location>
</feature>
<accession>A0A9W7AJN4</accession>
<protein>
    <submittedName>
        <fullName evidence="2">Uncharacterized protein</fullName>
    </submittedName>
</protein>
<feature type="compositionally biased region" description="Acidic residues" evidence="1">
    <location>
        <begin position="592"/>
        <end position="606"/>
    </location>
</feature>
<keyword evidence="3" id="KW-1185">Reference proteome</keyword>
<name>A0A9W7AJN4_9STRA</name>
<evidence type="ECO:0000313" key="2">
    <source>
        <dbReference type="EMBL" id="GMH68980.1"/>
    </source>
</evidence>
<evidence type="ECO:0000256" key="1">
    <source>
        <dbReference type="SAM" id="MobiDB-lite"/>
    </source>
</evidence>
<feature type="compositionally biased region" description="Polar residues" evidence="1">
    <location>
        <begin position="13"/>
        <end position="23"/>
    </location>
</feature>
<dbReference type="EMBL" id="BRXY01000129">
    <property type="protein sequence ID" value="GMH68980.1"/>
    <property type="molecule type" value="Genomic_DNA"/>
</dbReference>
<feature type="region of interest" description="Disordered" evidence="1">
    <location>
        <begin position="587"/>
        <end position="606"/>
    </location>
</feature>